<gene>
    <name evidence="1" type="ORF">CathTA2_0264</name>
    <name evidence="2" type="ORF">HUR95_05205</name>
</gene>
<dbReference type="EMBL" id="AFCE01000034">
    <property type="protein sequence ID" value="EGL84179.1"/>
    <property type="molecule type" value="Genomic_DNA"/>
</dbReference>
<evidence type="ECO:0000313" key="2">
    <source>
        <dbReference type="EMBL" id="QZT34707.1"/>
    </source>
</evidence>
<dbReference type="Proteomes" id="UP000825179">
    <property type="component" value="Chromosome"/>
</dbReference>
<evidence type="ECO:0000313" key="3">
    <source>
        <dbReference type="Proteomes" id="UP000010716"/>
    </source>
</evidence>
<evidence type="ECO:0000313" key="1">
    <source>
        <dbReference type="EMBL" id="EGL84179.1"/>
    </source>
</evidence>
<reference evidence="2 4" key="2">
    <citation type="journal article" date="2020" name="Extremophiles">
        <title>Genomic analysis of Caldalkalibacillus thermarum TA2.A1 reveals aerobic alkaliphilic metabolism and evolutionary hallmarks linking alkaliphilic bacteria and plant life.</title>
        <authorList>
            <person name="de Jong S.I."/>
            <person name="van den Broek M.A."/>
            <person name="Merkel A.Y."/>
            <person name="de la Torre Cortes P."/>
            <person name="Kalamorz F."/>
            <person name="Cook G.M."/>
            <person name="van Loosdrecht M.C.M."/>
            <person name="McMillan D.G.G."/>
        </authorList>
    </citation>
    <scope>NUCLEOTIDE SEQUENCE [LARGE SCALE GENOMIC DNA]</scope>
    <source>
        <strain evidence="2 4">TA2.A1</strain>
    </source>
</reference>
<dbReference type="AlphaFoldDB" id="F5L3A2"/>
<sequence length="132" mass="15363">MPDVADIIQQYTHMGYVLKTDGFRLGVPKQMPREQAELLFQHKREVIAHLCDRQAKQAGFVIGVPGEIYFATVRRAIGYEMTVYMERQETTWQVWRETYTKGKPTATKDIYKGTSFTTALQKAIRYIQAVRR</sequence>
<dbReference type="KEGG" id="cthu:HUR95_05205"/>
<dbReference type="EMBL" id="CP082237">
    <property type="protein sequence ID" value="QZT34707.1"/>
    <property type="molecule type" value="Genomic_DNA"/>
</dbReference>
<evidence type="ECO:0000313" key="4">
    <source>
        <dbReference type="Proteomes" id="UP000825179"/>
    </source>
</evidence>
<proteinExistence type="predicted"/>
<protein>
    <recommendedName>
        <fullName evidence="5">TubC N-terminal docking domain-containing protein</fullName>
    </recommendedName>
</protein>
<name>F5L3A2_CALTT</name>
<keyword evidence="4" id="KW-1185">Reference proteome</keyword>
<reference evidence="1 3" key="1">
    <citation type="journal article" date="2011" name="J. Bacteriol.">
        <title>Draft genome sequence of the thermoalkaliphilic Caldalkalibacillus thermarum strain TA2.A1.</title>
        <authorList>
            <person name="Kalamorz F."/>
            <person name="Keis S."/>
            <person name="McMillan D.G."/>
            <person name="Olsson K."/>
            <person name="Stanton J.A."/>
            <person name="Stockwell P."/>
            <person name="Black M.A."/>
            <person name="Klingeman D.M."/>
            <person name="Land M.L."/>
            <person name="Han C.S."/>
            <person name="Martin S.L."/>
            <person name="Becher S.A."/>
            <person name="Peddie C.J."/>
            <person name="Morgan H.W."/>
            <person name="Matthies D."/>
            <person name="Preiss L."/>
            <person name="Meier T."/>
            <person name="Brown S.D."/>
            <person name="Cook G.M."/>
        </authorList>
    </citation>
    <scope>NUCLEOTIDE SEQUENCE [LARGE SCALE GENOMIC DNA]</scope>
    <source>
        <strain evidence="1 3">TA2.A1</strain>
    </source>
</reference>
<evidence type="ECO:0008006" key="5">
    <source>
        <dbReference type="Google" id="ProtNLM"/>
    </source>
</evidence>
<accession>F5L3A2</accession>
<dbReference type="Proteomes" id="UP000010716">
    <property type="component" value="Unassembled WGS sequence"/>
</dbReference>
<dbReference type="RefSeq" id="WP_007502314.1">
    <property type="nucleotide sequence ID" value="NZ_AFCE01000034.1"/>
</dbReference>
<organism evidence="1 3">
    <name type="scientific">Caldalkalibacillus thermarum (strain TA2.A1)</name>
    <dbReference type="NCBI Taxonomy" id="986075"/>
    <lineage>
        <taxon>Bacteria</taxon>
        <taxon>Bacillati</taxon>
        <taxon>Bacillota</taxon>
        <taxon>Bacilli</taxon>
        <taxon>Bacillales</taxon>
        <taxon>Bacillaceae</taxon>
        <taxon>Caldalkalibacillus</taxon>
    </lineage>
</organism>
<reference evidence="2" key="3">
    <citation type="submission" date="2021-08" db="EMBL/GenBank/DDBJ databases">
        <authorList>
            <person name="de Jong S."/>
            <person name="van den Broek M."/>
            <person name="Merkel A."/>
            <person name="de la Torre Cortes P."/>
            <person name="Kalamorz F."/>
            <person name="Cook G."/>
            <person name="van Loosdrecht M."/>
            <person name="McMillan D."/>
        </authorList>
    </citation>
    <scope>NUCLEOTIDE SEQUENCE</scope>
    <source>
        <strain evidence="2">TA2.A1</strain>
    </source>
</reference>
<dbReference type="OrthoDB" id="2406167at2"/>